<comment type="pathway">
    <text evidence="4">Amino-acid biosynthesis.</text>
</comment>
<dbReference type="SUPFAM" id="SSF51366">
    <property type="entry name" value="Ribulose-phoshate binding barrel"/>
    <property type="match status" value="1"/>
</dbReference>
<evidence type="ECO:0000256" key="4">
    <source>
        <dbReference type="ARBA" id="ARBA00029440"/>
    </source>
</evidence>
<evidence type="ECO:0000256" key="2">
    <source>
        <dbReference type="ARBA" id="ARBA00022605"/>
    </source>
</evidence>
<evidence type="ECO:0000256" key="3">
    <source>
        <dbReference type="ARBA" id="ARBA00023102"/>
    </source>
</evidence>
<keyword evidence="3 5" id="KW-0368">Histidine biosynthesis</keyword>
<reference evidence="6" key="1">
    <citation type="submission" date="2005-08" db="EMBL/GenBank/DDBJ databases">
        <title>Complete sequence of Dechloromonas aromatica RCB.</title>
        <authorList>
            <person name="Salinero K.K."/>
            <person name="Copeland A."/>
            <person name="Lucas S."/>
            <person name="Lapidus A."/>
            <person name="Barry K."/>
            <person name="Detter J.C."/>
            <person name="Glavina T."/>
            <person name="Hammon N."/>
            <person name="Israni S."/>
            <person name="Pitluck S."/>
            <person name="Di Bartolo G."/>
            <person name="Trong S."/>
            <person name="Schmutz J."/>
            <person name="Larimer F."/>
            <person name="Land M."/>
            <person name="Ivanova N."/>
            <person name="Richardson P."/>
        </authorList>
    </citation>
    <scope>NUCLEOTIDE SEQUENCE</scope>
    <source>
        <strain evidence="6">RCB</strain>
    </source>
</reference>
<dbReference type="EMBL" id="CP000089">
    <property type="protein sequence ID" value="AAZ47338.1"/>
    <property type="molecule type" value="Genomic_DNA"/>
</dbReference>
<comment type="similarity">
    <text evidence="1 5">Belongs to the HisA/HisF family.</text>
</comment>
<sequence>MSISFCCLAETFDPAREAQYLVDNPGVEGCVGQCAAVILPAGDETRAEVLLAAGARQVLIGEAALLDSGIIERLVAKYGKERIGLAVPVRNLAVDWAFETVSNADFKVVTPSICEPTWEVLRADGSGTGTHAEWWIGQMVEQGAHTVLLLADIENDSDLNLCAGLVEKLGTQLWVAPRTIEAPPLADWIAFGQVRQFALRPDLYQQRETWQCPANADDLIGEAS</sequence>
<evidence type="ECO:0000313" key="6">
    <source>
        <dbReference type="EMBL" id="AAZ47338.1"/>
    </source>
</evidence>
<dbReference type="OrthoDB" id="8527722at2"/>
<dbReference type="InterPro" id="IPR013785">
    <property type="entry name" value="Aldolase_TIM"/>
</dbReference>
<name>Q47CU3_DECAR</name>
<dbReference type="InterPro" id="IPR011060">
    <property type="entry name" value="RibuloseP-bd_barrel"/>
</dbReference>
<evidence type="ECO:0000256" key="1">
    <source>
        <dbReference type="ARBA" id="ARBA00009667"/>
    </source>
</evidence>
<organism evidence="6">
    <name type="scientific">Dechloromonas aromatica (strain RCB)</name>
    <dbReference type="NCBI Taxonomy" id="159087"/>
    <lineage>
        <taxon>Bacteria</taxon>
        <taxon>Pseudomonadati</taxon>
        <taxon>Pseudomonadota</taxon>
        <taxon>Betaproteobacteria</taxon>
        <taxon>Rhodocyclales</taxon>
        <taxon>Azonexaceae</taxon>
        <taxon>Dechloromonas</taxon>
    </lineage>
</organism>
<keyword evidence="2 5" id="KW-0028">Amino-acid biosynthesis</keyword>
<dbReference type="STRING" id="159087.Daro_2608"/>
<dbReference type="GO" id="GO:0000105">
    <property type="term" value="P:L-histidine biosynthetic process"/>
    <property type="evidence" value="ECO:0007669"/>
    <property type="project" value="UniProtKB-KW"/>
</dbReference>
<dbReference type="Gene3D" id="3.20.20.70">
    <property type="entry name" value="Aldolase class I"/>
    <property type="match status" value="1"/>
</dbReference>
<accession>Q47CU3</accession>
<gene>
    <name evidence="6" type="ordered locus">Daro_2608</name>
</gene>
<evidence type="ECO:0000256" key="5">
    <source>
        <dbReference type="RuleBase" id="RU003657"/>
    </source>
</evidence>
<dbReference type="eggNOG" id="COG0106">
    <property type="taxonomic scope" value="Bacteria"/>
</dbReference>
<dbReference type="KEGG" id="dar:Daro_2608"/>
<protein>
    <submittedName>
        <fullName evidence="6">Uncharacterized protein</fullName>
    </submittedName>
</protein>
<proteinExistence type="inferred from homology"/>
<dbReference type="HOGENOM" id="CLU_1233370_0_0_4"/>
<dbReference type="Pfam" id="PF00977">
    <property type="entry name" value="His_biosynth"/>
    <property type="match status" value="1"/>
</dbReference>
<dbReference type="AlphaFoldDB" id="Q47CU3"/>
<dbReference type="InterPro" id="IPR006062">
    <property type="entry name" value="His_biosynth"/>
</dbReference>